<keyword evidence="3" id="KW-1185">Reference proteome</keyword>
<name>A0A0K9PR11_ZOSMR</name>
<evidence type="ECO:0000313" key="3">
    <source>
        <dbReference type="Proteomes" id="UP000036987"/>
    </source>
</evidence>
<feature type="region of interest" description="Disordered" evidence="1">
    <location>
        <begin position="1"/>
        <end position="39"/>
    </location>
</feature>
<dbReference type="Proteomes" id="UP000036987">
    <property type="component" value="Unassembled WGS sequence"/>
</dbReference>
<accession>A0A0K9PR11</accession>
<gene>
    <name evidence="2" type="ORF">ZOSMA_197G00150</name>
</gene>
<evidence type="ECO:0000313" key="2">
    <source>
        <dbReference type="EMBL" id="KMZ70642.1"/>
    </source>
</evidence>
<reference evidence="3" key="1">
    <citation type="journal article" date="2016" name="Nature">
        <title>The genome of the seagrass Zostera marina reveals angiosperm adaptation to the sea.</title>
        <authorList>
            <person name="Olsen J.L."/>
            <person name="Rouze P."/>
            <person name="Verhelst B."/>
            <person name="Lin Y.-C."/>
            <person name="Bayer T."/>
            <person name="Collen J."/>
            <person name="Dattolo E."/>
            <person name="De Paoli E."/>
            <person name="Dittami S."/>
            <person name="Maumus F."/>
            <person name="Michel G."/>
            <person name="Kersting A."/>
            <person name="Lauritano C."/>
            <person name="Lohaus R."/>
            <person name="Toepel M."/>
            <person name="Tonon T."/>
            <person name="Vanneste K."/>
            <person name="Amirebrahimi M."/>
            <person name="Brakel J."/>
            <person name="Bostroem C."/>
            <person name="Chovatia M."/>
            <person name="Grimwood J."/>
            <person name="Jenkins J.W."/>
            <person name="Jueterbock A."/>
            <person name="Mraz A."/>
            <person name="Stam W.T."/>
            <person name="Tice H."/>
            <person name="Bornberg-Bauer E."/>
            <person name="Green P.J."/>
            <person name="Pearson G.A."/>
            <person name="Procaccini G."/>
            <person name="Duarte C.M."/>
            <person name="Schmutz J."/>
            <person name="Reusch T.B.H."/>
            <person name="Van de Peer Y."/>
        </authorList>
    </citation>
    <scope>NUCLEOTIDE SEQUENCE [LARGE SCALE GENOMIC DNA]</scope>
    <source>
        <strain evidence="3">cv. Finnish</strain>
    </source>
</reference>
<feature type="region of interest" description="Disordered" evidence="1">
    <location>
        <begin position="76"/>
        <end position="110"/>
    </location>
</feature>
<evidence type="ECO:0000256" key="1">
    <source>
        <dbReference type="SAM" id="MobiDB-lite"/>
    </source>
</evidence>
<sequence length="110" mass="12686">MKNNFNKVIGSPGRENGGRRVITGHKNQTGGRSLPDRREESSWNFLANRFTPNYIQRKQFYPRAEKEDGVCRNSLLAGDGLLQPPKSSEEKERRDRVRKSEGNEEDLRIL</sequence>
<dbReference type="AlphaFoldDB" id="A0A0K9PR11"/>
<dbReference type="EMBL" id="LFYR01000721">
    <property type="protein sequence ID" value="KMZ70642.1"/>
    <property type="molecule type" value="Genomic_DNA"/>
</dbReference>
<protein>
    <submittedName>
        <fullName evidence="2">Uncharacterized protein</fullName>
    </submittedName>
</protein>
<feature type="compositionally biased region" description="Basic and acidic residues" evidence="1">
    <location>
        <begin position="87"/>
        <end position="110"/>
    </location>
</feature>
<organism evidence="2 3">
    <name type="scientific">Zostera marina</name>
    <name type="common">Eelgrass</name>
    <dbReference type="NCBI Taxonomy" id="29655"/>
    <lineage>
        <taxon>Eukaryota</taxon>
        <taxon>Viridiplantae</taxon>
        <taxon>Streptophyta</taxon>
        <taxon>Embryophyta</taxon>
        <taxon>Tracheophyta</taxon>
        <taxon>Spermatophyta</taxon>
        <taxon>Magnoliopsida</taxon>
        <taxon>Liliopsida</taxon>
        <taxon>Zosteraceae</taxon>
        <taxon>Zostera</taxon>
    </lineage>
</organism>
<proteinExistence type="predicted"/>
<comment type="caution">
    <text evidence="2">The sequence shown here is derived from an EMBL/GenBank/DDBJ whole genome shotgun (WGS) entry which is preliminary data.</text>
</comment>